<sequence length="212" mass="24711">MPKIKRLTTVLAVLLCLLASSTVSYGENATSPTITAQERAVLLARTNHLHEVTPTLYRSEQLDQDDTALLQALNIRTIINLRYFNRNNDHRHFGHTDIRIINIPLLTWDIEVEEMAQVLYTIEQSEKYGSVLVHCYRGEDRTGLTIGLYRILYQNWSSTDAEAEMRRYGYNRIWRNIPHFYKPKKIAAVRRALEALRRSDEFTALFRLNHHG</sequence>
<dbReference type="Gene3D" id="3.90.190.10">
    <property type="entry name" value="Protein tyrosine phosphatase superfamily"/>
    <property type="match status" value="1"/>
</dbReference>
<dbReference type="PROSITE" id="PS50054">
    <property type="entry name" value="TYR_PHOSPHATASE_DUAL"/>
    <property type="match status" value="1"/>
</dbReference>
<gene>
    <name evidence="9" type="ORF">NCTC13294_02022</name>
</gene>
<evidence type="ECO:0000256" key="2">
    <source>
        <dbReference type="ARBA" id="ARBA00022801"/>
    </source>
</evidence>
<accession>A0A381ECJ1</accession>
<dbReference type="GO" id="GO:0016791">
    <property type="term" value="F:phosphatase activity"/>
    <property type="evidence" value="ECO:0007669"/>
    <property type="project" value="TreeGrafter"/>
</dbReference>
<dbReference type="EC" id="3.6.1.52" evidence="1"/>
<evidence type="ECO:0000259" key="8">
    <source>
        <dbReference type="PROSITE" id="PS50056"/>
    </source>
</evidence>
<dbReference type="EMBL" id="UFUW01000001">
    <property type="protein sequence ID" value="SUX24715.1"/>
    <property type="molecule type" value="Genomic_DNA"/>
</dbReference>
<proteinExistence type="inferred from homology"/>
<dbReference type="PANTHER" id="PTHR31126:SF72">
    <property type="entry name" value="DUAL SPECIFICITY PROTEIN PHOSPHATASE TPBA"/>
    <property type="match status" value="1"/>
</dbReference>
<dbReference type="Proteomes" id="UP000254572">
    <property type="component" value="Unassembled WGS sequence"/>
</dbReference>
<evidence type="ECO:0000256" key="4">
    <source>
        <dbReference type="ARBA" id="ARBA00047342"/>
    </source>
</evidence>
<keyword evidence="2" id="KW-0378">Hydrolase</keyword>
<protein>
    <recommendedName>
        <fullName evidence="1">diphosphoinositol-polyphosphate diphosphatase</fullName>
        <ecNumber evidence="1">3.6.1.52</ecNumber>
    </recommendedName>
</protein>
<evidence type="ECO:0000256" key="6">
    <source>
        <dbReference type="SAM" id="SignalP"/>
    </source>
</evidence>
<dbReference type="Pfam" id="PF03162">
    <property type="entry name" value="Y_phosphatase2"/>
    <property type="match status" value="1"/>
</dbReference>
<reference evidence="9 10" key="1">
    <citation type="submission" date="2018-06" db="EMBL/GenBank/DDBJ databases">
        <authorList>
            <consortium name="Pathogen Informatics"/>
            <person name="Doyle S."/>
        </authorList>
    </citation>
    <scope>NUCLEOTIDE SEQUENCE [LARGE SCALE GENOMIC DNA]</scope>
    <source>
        <strain evidence="9 10">NCTC13294</strain>
    </source>
</reference>
<comment type="similarity">
    <text evidence="3">Belongs to the protein-tyrosine phosphatase family. Atypical dual-specificity phosphatase Siw14-like subfamily.</text>
</comment>
<dbReference type="AlphaFoldDB" id="A0A381ECJ1"/>
<comment type="catalytic activity">
    <reaction evidence="5">
        <text>1,5-bis(diphospho)-1D-myo-inositol 2,3,4,6-tetrakisphosphate + H2O = 1-diphospho-1D-myo-inositol 2,3,4,5,6-pentakisphosphate + phosphate + 2 H(+)</text>
        <dbReference type="Rhea" id="RHEA:79699"/>
        <dbReference type="ChEBI" id="CHEBI:15377"/>
        <dbReference type="ChEBI" id="CHEBI:15378"/>
        <dbReference type="ChEBI" id="CHEBI:43474"/>
        <dbReference type="ChEBI" id="CHEBI:74946"/>
        <dbReference type="ChEBI" id="CHEBI:77983"/>
        <dbReference type="EC" id="3.6.1.52"/>
    </reaction>
    <physiologicalReaction direction="left-to-right" evidence="5">
        <dbReference type="Rhea" id="RHEA:79700"/>
    </physiologicalReaction>
</comment>
<dbReference type="InterPro" id="IPR020422">
    <property type="entry name" value="TYR_PHOSPHATASE_DUAL_dom"/>
</dbReference>
<dbReference type="InterPro" id="IPR029021">
    <property type="entry name" value="Prot-tyrosine_phosphatase-like"/>
</dbReference>
<feature type="domain" description="Tyrosine-protein phosphatase" evidence="7">
    <location>
        <begin position="47"/>
        <end position="198"/>
    </location>
</feature>
<dbReference type="InterPro" id="IPR016130">
    <property type="entry name" value="Tyr_Pase_AS"/>
</dbReference>
<dbReference type="OrthoDB" id="9802987at2"/>
<evidence type="ECO:0000313" key="10">
    <source>
        <dbReference type="Proteomes" id="UP000254572"/>
    </source>
</evidence>
<dbReference type="RefSeq" id="WP_115612192.1">
    <property type="nucleotide sequence ID" value="NZ_JBHLZC010000003.1"/>
</dbReference>
<keyword evidence="6" id="KW-0732">Signal</keyword>
<dbReference type="PANTHER" id="PTHR31126">
    <property type="entry name" value="TYROSINE-PROTEIN PHOSPHATASE"/>
    <property type="match status" value="1"/>
</dbReference>
<evidence type="ECO:0000259" key="7">
    <source>
        <dbReference type="PROSITE" id="PS50054"/>
    </source>
</evidence>
<comment type="catalytic activity">
    <reaction evidence="4">
        <text>5-diphospho-1D-myo-inositol 1,2,3,4,6-pentakisphosphate + H2O = 1D-myo-inositol hexakisphosphate + phosphate + H(+)</text>
        <dbReference type="Rhea" id="RHEA:22384"/>
        <dbReference type="ChEBI" id="CHEBI:15377"/>
        <dbReference type="ChEBI" id="CHEBI:15378"/>
        <dbReference type="ChEBI" id="CHEBI:43474"/>
        <dbReference type="ChEBI" id="CHEBI:58130"/>
        <dbReference type="ChEBI" id="CHEBI:58628"/>
        <dbReference type="EC" id="3.6.1.52"/>
    </reaction>
    <physiologicalReaction direction="left-to-right" evidence="4">
        <dbReference type="Rhea" id="RHEA:22385"/>
    </physiologicalReaction>
</comment>
<dbReference type="SUPFAM" id="SSF52799">
    <property type="entry name" value="(Phosphotyrosine protein) phosphatases II"/>
    <property type="match status" value="1"/>
</dbReference>
<organism evidence="9 10">
    <name type="scientific">Cardiobacterium valvarum</name>
    <dbReference type="NCBI Taxonomy" id="194702"/>
    <lineage>
        <taxon>Bacteria</taxon>
        <taxon>Pseudomonadati</taxon>
        <taxon>Pseudomonadota</taxon>
        <taxon>Gammaproteobacteria</taxon>
        <taxon>Cardiobacteriales</taxon>
        <taxon>Cardiobacteriaceae</taxon>
        <taxon>Cardiobacterium</taxon>
    </lineage>
</organism>
<feature type="domain" description="Tyrosine specific protein phosphatases" evidence="8">
    <location>
        <begin position="113"/>
        <end position="167"/>
    </location>
</feature>
<feature type="signal peptide" evidence="6">
    <location>
        <begin position="1"/>
        <end position="25"/>
    </location>
</feature>
<dbReference type="PROSITE" id="PS00383">
    <property type="entry name" value="TYR_PHOSPHATASE_1"/>
    <property type="match status" value="1"/>
</dbReference>
<dbReference type="GO" id="GO:0008486">
    <property type="term" value="F:diphosphoinositol-polyphosphate diphosphatase activity"/>
    <property type="evidence" value="ECO:0007669"/>
    <property type="project" value="UniProtKB-EC"/>
</dbReference>
<name>A0A381ECJ1_9GAMM</name>
<evidence type="ECO:0000256" key="3">
    <source>
        <dbReference type="ARBA" id="ARBA00044949"/>
    </source>
</evidence>
<evidence type="ECO:0000256" key="5">
    <source>
        <dbReference type="ARBA" id="ARBA00047927"/>
    </source>
</evidence>
<dbReference type="PROSITE" id="PS50056">
    <property type="entry name" value="TYR_PHOSPHATASE_2"/>
    <property type="match status" value="1"/>
</dbReference>
<dbReference type="InterPro" id="IPR004861">
    <property type="entry name" value="Siw14-like"/>
</dbReference>
<feature type="chain" id="PRO_5016788553" description="diphosphoinositol-polyphosphate diphosphatase" evidence="6">
    <location>
        <begin position="26"/>
        <end position="212"/>
    </location>
</feature>
<evidence type="ECO:0000313" key="9">
    <source>
        <dbReference type="EMBL" id="SUX24715.1"/>
    </source>
</evidence>
<evidence type="ECO:0000256" key="1">
    <source>
        <dbReference type="ARBA" id="ARBA00012527"/>
    </source>
</evidence>
<dbReference type="SMART" id="SM00195">
    <property type="entry name" value="DSPc"/>
    <property type="match status" value="1"/>
</dbReference>
<dbReference type="InterPro" id="IPR000387">
    <property type="entry name" value="Tyr_Pase_dom"/>
</dbReference>
<keyword evidence="10" id="KW-1185">Reference proteome</keyword>